<dbReference type="InterPro" id="IPR013818">
    <property type="entry name" value="Lipase"/>
</dbReference>
<dbReference type="OrthoDB" id="199913at2759"/>
<evidence type="ECO:0000259" key="6">
    <source>
        <dbReference type="Pfam" id="PF00151"/>
    </source>
</evidence>
<dbReference type="GO" id="GO:0016042">
    <property type="term" value="P:lipid catabolic process"/>
    <property type="evidence" value="ECO:0007669"/>
    <property type="project" value="TreeGrafter"/>
</dbReference>
<dbReference type="OMA" id="KVWRITG"/>
<dbReference type="PANTHER" id="PTHR11610:SF173">
    <property type="entry name" value="LIPASE DOMAIN-CONTAINING PROTEIN-RELATED"/>
    <property type="match status" value="1"/>
</dbReference>
<dbReference type="InterPro" id="IPR000734">
    <property type="entry name" value="TAG_lipase"/>
</dbReference>
<evidence type="ECO:0000256" key="2">
    <source>
        <dbReference type="ARBA" id="ARBA00010701"/>
    </source>
</evidence>
<comment type="similarity">
    <text evidence="2 4">Belongs to the AB hydrolase superfamily. Lipase family.</text>
</comment>
<keyword evidence="3" id="KW-0964">Secreted</keyword>
<reference evidence="8" key="1">
    <citation type="submission" date="2025-08" db="UniProtKB">
        <authorList>
            <consortium name="RefSeq"/>
        </authorList>
    </citation>
    <scope>IDENTIFICATION</scope>
    <source>
        <tissue evidence="8">Whole body</tissue>
    </source>
</reference>
<dbReference type="SUPFAM" id="SSF53474">
    <property type="entry name" value="alpha/beta-Hydrolases"/>
    <property type="match status" value="1"/>
</dbReference>
<dbReference type="Proteomes" id="UP001652626">
    <property type="component" value="Chromosome 9"/>
</dbReference>
<name>A0A8B8ITD9_VANTA</name>
<feature type="signal peptide" evidence="5">
    <location>
        <begin position="1"/>
        <end position="18"/>
    </location>
</feature>
<dbReference type="GO" id="GO:0016298">
    <property type="term" value="F:lipase activity"/>
    <property type="evidence" value="ECO:0007669"/>
    <property type="project" value="InterPro"/>
</dbReference>
<evidence type="ECO:0000313" key="8">
    <source>
        <dbReference type="RefSeq" id="XP_026498961.2"/>
    </source>
</evidence>
<feature type="domain" description="Lipase" evidence="6">
    <location>
        <begin position="50"/>
        <end position="309"/>
    </location>
</feature>
<dbReference type="GO" id="GO:0017171">
    <property type="term" value="F:serine hydrolase activity"/>
    <property type="evidence" value="ECO:0007669"/>
    <property type="project" value="TreeGrafter"/>
</dbReference>
<dbReference type="InterPro" id="IPR029058">
    <property type="entry name" value="AB_hydrolase_fold"/>
</dbReference>
<evidence type="ECO:0000256" key="3">
    <source>
        <dbReference type="ARBA" id="ARBA00022525"/>
    </source>
</evidence>
<dbReference type="Pfam" id="PF00151">
    <property type="entry name" value="Lipase"/>
    <property type="match status" value="1"/>
</dbReference>
<dbReference type="RefSeq" id="XP_026498961.2">
    <property type="nucleotide sequence ID" value="XM_026643176.2"/>
</dbReference>
<dbReference type="GO" id="GO:0005615">
    <property type="term" value="C:extracellular space"/>
    <property type="evidence" value="ECO:0007669"/>
    <property type="project" value="TreeGrafter"/>
</dbReference>
<evidence type="ECO:0000256" key="1">
    <source>
        <dbReference type="ARBA" id="ARBA00004613"/>
    </source>
</evidence>
<evidence type="ECO:0000313" key="7">
    <source>
        <dbReference type="Proteomes" id="UP001652626"/>
    </source>
</evidence>
<dbReference type="GeneID" id="113402845"/>
<organism evidence="7 8">
    <name type="scientific">Vanessa tameamea</name>
    <name type="common">Kamehameha butterfly</name>
    <dbReference type="NCBI Taxonomy" id="334116"/>
    <lineage>
        <taxon>Eukaryota</taxon>
        <taxon>Metazoa</taxon>
        <taxon>Ecdysozoa</taxon>
        <taxon>Arthropoda</taxon>
        <taxon>Hexapoda</taxon>
        <taxon>Insecta</taxon>
        <taxon>Pterygota</taxon>
        <taxon>Neoptera</taxon>
        <taxon>Endopterygota</taxon>
        <taxon>Lepidoptera</taxon>
        <taxon>Glossata</taxon>
        <taxon>Ditrysia</taxon>
        <taxon>Papilionoidea</taxon>
        <taxon>Nymphalidae</taxon>
        <taxon>Nymphalinae</taxon>
        <taxon>Vanessa</taxon>
    </lineage>
</organism>
<comment type="subcellular location">
    <subcellularLocation>
        <location evidence="1">Secreted</location>
    </subcellularLocation>
</comment>
<sequence length="337" mass="37709">MTLLLYLISVFLFVNVEANWAADYGPFKTLLYSDWITCDHNKSLNLSVNETLVYFYDFQNNFNLSYNIDGAIEAFTQVYNLDVSRRIILFVPGYKSHVYKSASEIIRNAFKDVPNIYLMIIDHSAYTSANGGKLKSYERSVHYSYYLGEAIGDLLVKLRIHGFSSNNIHGVGHSLGSQILGYAGSSYLNRTAEKVWRITGIDPAGPCFSNTLIQEQLRSGNAEYVEVYHCNAGGLGTTSVLADIDFFMNDGKIQPKCDAGFLSSLGDSDAKCSHKSCMRYWAETVNHPGWYLAWKCDSYKDFSHGKCSSNEVTIAGYSNPGNATGVFYLSTEAYRID</sequence>
<dbReference type="Gene3D" id="3.40.50.1820">
    <property type="entry name" value="alpha/beta hydrolase"/>
    <property type="match status" value="1"/>
</dbReference>
<dbReference type="PRINTS" id="PR00821">
    <property type="entry name" value="TAGLIPASE"/>
</dbReference>
<accession>A0A8B8ITD9</accession>
<gene>
    <name evidence="8" type="primary">LOC113402845</name>
</gene>
<dbReference type="AlphaFoldDB" id="A0A8B8ITD9"/>
<keyword evidence="7" id="KW-1185">Reference proteome</keyword>
<proteinExistence type="inferred from homology"/>
<evidence type="ECO:0000256" key="4">
    <source>
        <dbReference type="RuleBase" id="RU004262"/>
    </source>
</evidence>
<evidence type="ECO:0000256" key="5">
    <source>
        <dbReference type="SAM" id="SignalP"/>
    </source>
</evidence>
<protein>
    <submittedName>
        <fullName evidence="8">Phospholipase A1-like</fullName>
    </submittedName>
</protein>
<feature type="chain" id="PRO_5047354030" evidence="5">
    <location>
        <begin position="19"/>
        <end position="337"/>
    </location>
</feature>
<dbReference type="PANTHER" id="PTHR11610">
    <property type="entry name" value="LIPASE"/>
    <property type="match status" value="1"/>
</dbReference>
<keyword evidence="5" id="KW-0732">Signal</keyword>